<dbReference type="OrthoDB" id="4726108at2"/>
<name>A0A372JMK2_9ACTN</name>
<dbReference type="EMBL" id="QURH01000239">
    <property type="protein sequence ID" value="RFU41014.1"/>
    <property type="molecule type" value="Genomic_DNA"/>
</dbReference>
<dbReference type="PANTHER" id="PTHR30055">
    <property type="entry name" value="HTH-TYPE TRANSCRIPTIONAL REGULATOR RUTR"/>
    <property type="match status" value="1"/>
</dbReference>
<evidence type="ECO:0000256" key="1">
    <source>
        <dbReference type="ARBA" id="ARBA00023015"/>
    </source>
</evidence>
<sequence length="198" mass="20687">MGRVAGLTSEEARERLLAAAAEVFVERGYAGTATGEIARRAGLSTGAIYSRYASKAELLADAIKAHMPAELARLISDGALGVPVPDVVQHLGEELPHRPRQISAMLVEGAAAARRDPRVAEVFSAELTAHLGTVESLVTTAQQEGSVDPSLPSGALARFLLSVALGTLLTNMMDLAPVDDADWSTVISRFITAASPAD</sequence>
<keyword evidence="2 4" id="KW-0238">DNA-binding</keyword>
<dbReference type="RefSeq" id="WP_117357919.1">
    <property type="nucleotide sequence ID" value="NZ_QURH01000239.1"/>
</dbReference>
<dbReference type="Gene3D" id="1.10.357.10">
    <property type="entry name" value="Tetracycline Repressor, domain 2"/>
    <property type="match status" value="1"/>
</dbReference>
<gene>
    <name evidence="6" type="ORF">DZF91_14075</name>
</gene>
<dbReference type="InterPro" id="IPR050109">
    <property type="entry name" value="HTH-type_TetR-like_transc_reg"/>
</dbReference>
<reference evidence="6 7" key="1">
    <citation type="submission" date="2018-08" db="EMBL/GenBank/DDBJ databases">
        <title>Actinomadura jelena sp. nov., a novel Actinomycete isolated from soil in Chad.</title>
        <authorList>
            <person name="Shi L."/>
        </authorList>
    </citation>
    <scope>NUCLEOTIDE SEQUENCE [LARGE SCALE GENOMIC DNA]</scope>
    <source>
        <strain evidence="6 7">NEAU-G17</strain>
    </source>
</reference>
<dbReference type="InterPro" id="IPR009057">
    <property type="entry name" value="Homeodomain-like_sf"/>
</dbReference>
<dbReference type="InterPro" id="IPR036271">
    <property type="entry name" value="Tet_transcr_reg_TetR-rel_C_sf"/>
</dbReference>
<keyword evidence="7" id="KW-1185">Reference proteome</keyword>
<dbReference type="SUPFAM" id="SSF46689">
    <property type="entry name" value="Homeodomain-like"/>
    <property type="match status" value="1"/>
</dbReference>
<proteinExistence type="predicted"/>
<feature type="domain" description="HTH tetR-type" evidence="5">
    <location>
        <begin position="10"/>
        <end position="70"/>
    </location>
</feature>
<keyword evidence="3" id="KW-0804">Transcription</keyword>
<dbReference type="GO" id="GO:0003700">
    <property type="term" value="F:DNA-binding transcription factor activity"/>
    <property type="evidence" value="ECO:0007669"/>
    <property type="project" value="TreeGrafter"/>
</dbReference>
<dbReference type="SUPFAM" id="SSF48498">
    <property type="entry name" value="Tetracyclin repressor-like, C-terminal domain"/>
    <property type="match status" value="1"/>
</dbReference>
<dbReference type="Proteomes" id="UP000261811">
    <property type="component" value="Unassembled WGS sequence"/>
</dbReference>
<evidence type="ECO:0000313" key="6">
    <source>
        <dbReference type="EMBL" id="RFU41014.1"/>
    </source>
</evidence>
<protein>
    <submittedName>
        <fullName evidence="6">TetR/AcrR family transcriptional regulator</fullName>
    </submittedName>
</protein>
<evidence type="ECO:0000256" key="2">
    <source>
        <dbReference type="ARBA" id="ARBA00023125"/>
    </source>
</evidence>
<dbReference type="InterPro" id="IPR001647">
    <property type="entry name" value="HTH_TetR"/>
</dbReference>
<keyword evidence="1" id="KW-0805">Transcription regulation</keyword>
<organism evidence="6 7">
    <name type="scientific">Actinomadura logoneensis</name>
    <dbReference type="NCBI Taxonomy" id="2293572"/>
    <lineage>
        <taxon>Bacteria</taxon>
        <taxon>Bacillati</taxon>
        <taxon>Actinomycetota</taxon>
        <taxon>Actinomycetes</taxon>
        <taxon>Streptosporangiales</taxon>
        <taxon>Thermomonosporaceae</taxon>
        <taxon>Actinomadura</taxon>
    </lineage>
</organism>
<dbReference type="AlphaFoldDB" id="A0A372JMK2"/>
<evidence type="ECO:0000259" key="5">
    <source>
        <dbReference type="PROSITE" id="PS50977"/>
    </source>
</evidence>
<dbReference type="PRINTS" id="PR00455">
    <property type="entry name" value="HTHTETR"/>
</dbReference>
<evidence type="ECO:0000256" key="4">
    <source>
        <dbReference type="PROSITE-ProRule" id="PRU00335"/>
    </source>
</evidence>
<evidence type="ECO:0000256" key="3">
    <source>
        <dbReference type="ARBA" id="ARBA00023163"/>
    </source>
</evidence>
<dbReference type="PANTHER" id="PTHR30055:SF234">
    <property type="entry name" value="HTH-TYPE TRANSCRIPTIONAL REGULATOR BETI"/>
    <property type="match status" value="1"/>
</dbReference>
<dbReference type="GO" id="GO:0000976">
    <property type="term" value="F:transcription cis-regulatory region binding"/>
    <property type="evidence" value="ECO:0007669"/>
    <property type="project" value="TreeGrafter"/>
</dbReference>
<feature type="DNA-binding region" description="H-T-H motif" evidence="4">
    <location>
        <begin position="33"/>
        <end position="52"/>
    </location>
</feature>
<evidence type="ECO:0000313" key="7">
    <source>
        <dbReference type="Proteomes" id="UP000261811"/>
    </source>
</evidence>
<dbReference type="PROSITE" id="PS50977">
    <property type="entry name" value="HTH_TETR_2"/>
    <property type="match status" value="1"/>
</dbReference>
<accession>A0A372JMK2</accession>
<dbReference type="Pfam" id="PF00440">
    <property type="entry name" value="TetR_N"/>
    <property type="match status" value="1"/>
</dbReference>
<comment type="caution">
    <text evidence="6">The sequence shown here is derived from an EMBL/GenBank/DDBJ whole genome shotgun (WGS) entry which is preliminary data.</text>
</comment>